<dbReference type="HOGENOM" id="CLU_979000_0_0_3"/>
<dbReference type="AlphaFoldDB" id="B4W1B7"/>
<keyword evidence="2" id="KW-1185">Reference proteome</keyword>
<organism evidence="1 2">
    <name type="scientific">Coleofasciculus chthonoplastes PCC 7420</name>
    <dbReference type="NCBI Taxonomy" id="118168"/>
    <lineage>
        <taxon>Bacteria</taxon>
        <taxon>Bacillati</taxon>
        <taxon>Cyanobacteriota</taxon>
        <taxon>Cyanophyceae</taxon>
        <taxon>Coleofasciculales</taxon>
        <taxon>Coleofasciculaceae</taxon>
        <taxon>Coleofasciculus</taxon>
    </lineage>
</organism>
<protein>
    <submittedName>
        <fullName evidence="1">Uncharacterized protein</fullName>
    </submittedName>
</protein>
<accession>B4W1B7</accession>
<sequence>MKVSFGFGYIASLILLASYPVLTILTEGTPAVADDTGVIRKVVLLDLWERGNGFRLSPEVTQITVVENYAIAQWFWDNSTGETVVINQNNQWHAIASTQTPFTPSTLANYGIPRETARQLINRDRANPNTPSEQSPVANLFTPVLPQLQRQTDTLILLPSQMPEFRQRIYVNSFRSPNTYSIALNLKQNCNGMPDCTVGAFSATPVNPNYSPGDGFIKKIPLTNDIWGYFTPSRCQSICTPAVIEWVWQDTHYRIALKGMGTDVNRAEAIMVNIANSAIEAGPR</sequence>
<dbReference type="OrthoDB" id="5244073at2"/>
<evidence type="ECO:0000313" key="1">
    <source>
        <dbReference type="EMBL" id="EDX72020.1"/>
    </source>
</evidence>
<dbReference type="STRING" id="118168.MC7420_7500"/>
<evidence type="ECO:0000313" key="2">
    <source>
        <dbReference type="Proteomes" id="UP000003835"/>
    </source>
</evidence>
<dbReference type="Proteomes" id="UP000003835">
    <property type="component" value="Unassembled WGS sequence"/>
</dbReference>
<dbReference type="eggNOG" id="ENOG50333K7">
    <property type="taxonomic scope" value="Bacteria"/>
</dbReference>
<gene>
    <name evidence="1" type="ORF">MC7420_7500</name>
</gene>
<dbReference type="EMBL" id="DS989867">
    <property type="protein sequence ID" value="EDX72020.1"/>
    <property type="molecule type" value="Genomic_DNA"/>
</dbReference>
<name>B4W1B7_9CYAN</name>
<reference evidence="1 2" key="1">
    <citation type="submission" date="2008-07" db="EMBL/GenBank/DDBJ databases">
        <authorList>
            <person name="Tandeau de Marsac N."/>
            <person name="Ferriera S."/>
            <person name="Johnson J."/>
            <person name="Kravitz S."/>
            <person name="Beeson K."/>
            <person name="Sutton G."/>
            <person name="Rogers Y.-H."/>
            <person name="Friedman R."/>
            <person name="Frazier M."/>
            <person name="Venter J.C."/>
        </authorList>
    </citation>
    <scope>NUCLEOTIDE SEQUENCE [LARGE SCALE GENOMIC DNA]</scope>
    <source>
        <strain evidence="1 2">PCC 7420</strain>
    </source>
</reference>
<dbReference type="RefSeq" id="WP_006104816.1">
    <property type="nucleotide sequence ID" value="NZ_DS989867.1"/>
</dbReference>
<proteinExistence type="predicted"/>